<keyword evidence="6 9" id="KW-0472">Membrane</keyword>
<reference evidence="14" key="2">
    <citation type="submission" date="2025-08" db="UniProtKB">
        <authorList>
            <consortium name="Ensembl"/>
        </authorList>
    </citation>
    <scope>IDENTIFICATION</scope>
    <source>
        <strain evidence="14">breed Abyssinian</strain>
    </source>
</reference>
<dbReference type="Pfam" id="PF12453">
    <property type="entry name" value="PTP_N"/>
    <property type="match status" value="1"/>
</dbReference>
<dbReference type="PROSITE" id="PS50055">
    <property type="entry name" value="TYR_PHOSPHATASE_PTP"/>
    <property type="match status" value="2"/>
</dbReference>
<feature type="transmembrane region" description="Helical" evidence="9">
    <location>
        <begin position="460"/>
        <end position="481"/>
    </location>
</feature>
<protein>
    <recommendedName>
        <fullName evidence="2">protein-tyrosine-phosphatase</fullName>
        <ecNumber evidence="2">3.1.3.48</ecNumber>
    </recommendedName>
</protein>
<feature type="compositionally biased region" description="Basic and acidic residues" evidence="8">
    <location>
        <begin position="1149"/>
        <end position="1163"/>
    </location>
</feature>
<organism evidence="14 15">
    <name type="scientific">Felis catus</name>
    <name type="common">Cat</name>
    <name type="synonym">Felis silvestris catus</name>
    <dbReference type="NCBI Taxonomy" id="9685"/>
    <lineage>
        <taxon>Eukaryota</taxon>
        <taxon>Metazoa</taxon>
        <taxon>Chordata</taxon>
        <taxon>Craniata</taxon>
        <taxon>Vertebrata</taxon>
        <taxon>Euteleostomi</taxon>
        <taxon>Mammalia</taxon>
        <taxon>Eutheria</taxon>
        <taxon>Laurasiatheria</taxon>
        <taxon>Carnivora</taxon>
        <taxon>Feliformia</taxon>
        <taxon>Felidae</taxon>
        <taxon>Felinae</taxon>
        <taxon>Felis</taxon>
    </lineage>
</organism>
<dbReference type="InterPro" id="IPR013783">
    <property type="entry name" value="Ig-like_fold"/>
</dbReference>
<evidence type="ECO:0000256" key="4">
    <source>
        <dbReference type="ARBA" id="ARBA00022801"/>
    </source>
</evidence>
<proteinExistence type="predicted"/>
<feature type="region of interest" description="Disordered" evidence="8">
    <location>
        <begin position="1138"/>
        <end position="1188"/>
    </location>
</feature>
<dbReference type="InterPro" id="IPR050348">
    <property type="entry name" value="Protein-Tyr_Phosphatase"/>
</dbReference>
<feature type="domain" description="Fibronectin type-III" evidence="13">
    <location>
        <begin position="365"/>
        <end position="458"/>
    </location>
</feature>
<dbReference type="PANTHER" id="PTHR19134">
    <property type="entry name" value="RECEPTOR-TYPE TYROSINE-PROTEIN PHOSPHATASE"/>
    <property type="match status" value="1"/>
</dbReference>
<name>A0ABI7W5E2_FELCA</name>
<dbReference type="InterPro" id="IPR000387">
    <property type="entry name" value="Tyr_Pase_dom"/>
</dbReference>
<dbReference type="Pfam" id="PF00102">
    <property type="entry name" value="Y_phosphatase"/>
    <property type="match status" value="2"/>
</dbReference>
<evidence type="ECO:0000256" key="8">
    <source>
        <dbReference type="SAM" id="MobiDB-lite"/>
    </source>
</evidence>
<comment type="subcellular location">
    <subcellularLocation>
        <location evidence="1">Membrane</location>
        <topology evidence="1">Single-pass membrane protein</topology>
    </subcellularLocation>
</comment>
<feature type="domain" description="Tyrosine-protein phosphatase" evidence="11">
    <location>
        <begin position="826"/>
        <end position="1110"/>
    </location>
</feature>
<dbReference type="InterPro" id="IPR003961">
    <property type="entry name" value="FN3_dom"/>
</dbReference>
<dbReference type="InterPro" id="IPR000242">
    <property type="entry name" value="PTP_cat"/>
</dbReference>
<dbReference type="Gene3D" id="3.90.190.10">
    <property type="entry name" value="Protein tyrosine phosphatase superfamily"/>
    <property type="match status" value="2"/>
</dbReference>
<dbReference type="SUPFAM" id="SSF52799">
    <property type="entry name" value="(Phosphotyrosine protein) phosphatases II"/>
    <property type="match status" value="2"/>
</dbReference>
<feature type="domain" description="Tyrosine specific protein phosphatases" evidence="12">
    <location>
        <begin position="714"/>
        <end position="785"/>
    </location>
</feature>
<dbReference type="CDD" id="cd00063">
    <property type="entry name" value="FN3"/>
    <property type="match status" value="2"/>
</dbReference>
<dbReference type="SMART" id="SM00060">
    <property type="entry name" value="FN3"/>
    <property type="match status" value="2"/>
</dbReference>
<dbReference type="InterPro" id="IPR036116">
    <property type="entry name" value="FN3_sf"/>
</dbReference>
<evidence type="ECO:0000256" key="2">
    <source>
        <dbReference type="ARBA" id="ARBA00013064"/>
    </source>
</evidence>
<feature type="domain" description="Tyrosine specific protein phosphatases" evidence="12">
    <location>
        <begin position="1017"/>
        <end position="1101"/>
    </location>
</feature>
<evidence type="ECO:0000256" key="1">
    <source>
        <dbReference type="ARBA" id="ARBA00004167"/>
    </source>
</evidence>
<evidence type="ECO:0000259" key="12">
    <source>
        <dbReference type="PROSITE" id="PS50056"/>
    </source>
</evidence>
<evidence type="ECO:0000313" key="14">
    <source>
        <dbReference type="Ensembl" id="ENSFCTP00005005548.1"/>
    </source>
</evidence>
<evidence type="ECO:0000259" key="13">
    <source>
        <dbReference type="PROSITE" id="PS50853"/>
    </source>
</evidence>
<gene>
    <name evidence="14" type="primary">PTPRC</name>
</gene>
<dbReference type="Pfam" id="PF00041">
    <property type="entry name" value="fn3"/>
    <property type="match status" value="2"/>
</dbReference>
<dbReference type="SMART" id="SM00194">
    <property type="entry name" value="PTPc"/>
    <property type="match status" value="2"/>
</dbReference>
<feature type="signal peptide" evidence="10">
    <location>
        <begin position="1"/>
        <end position="25"/>
    </location>
</feature>
<evidence type="ECO:0000313" key="15">
    <source>
        <dbReference type="Proteomes" id="UP000823872"/>
    </source>
</evidence>
<evidence type="ECO:0000256" key="7">
    <source>
        <dbReference type="ARBA" id="ARBA00051722"/>
    </source>
</evidence>
<dbReference type="SUPFAM" id="SSF49265">
    <property type="entry name" value="Fibronectin type III"/>
    <property type="match status" value="1"/>
</dbReference>
<comment type="catalytic activity">
    <reaction evidence="7">
        <text>O-phospho-L-tyrosyl-[protein] + H2O = L-tyrosyl-[protein] + phosphate</text>
        <dbReference type="Rhea" id="RHEA:10684"/>
        <dbReference type="Rhea" id="RHEA-COMP:10136"/>
        <dbReference type="Rhea" id="RHEA-COMP:20101"/>
        <dbReference type="ChEBI" id="CHEBI:15377"/>
        <dbReference type="ChEBI" id="CHEBI:43474"/>
        <dbReference type="ChEBI" id="CHEBI:46858"/>
        <dbReference type="ChEBI" id="CHEBI:61978"/>
        <dbReference type="EC" id="3.1.3.48"/>
    </reaction>
</comment>
<dbReference type="EC" id="3.1.3.48" evidence="2"/>
<feature type="region of interest" description="Disordered" evidence="8">
    <location>
        <begin position="875"/>
        <end position="896"/>
    </location>
</feature>
<dbReference type="PANTHER" id="PTHR19134:SF539">
    <property type="entry name" value="RECEPTOR-TYPE TYROSINE-PROTEIN PHOSPHATASE C"/>
    <property type="match status" value="1"/>
</dbReference>
<evidence type="ECO:0000256" key="5">
    <source>
        <dbReference type="ARBA" id="ARBA00022912"/>
    </source>
</evidence>
<dbReference type="CDD" id="cd14557">
    <property type="entry name" value="R-PTPc-C-1"/>
    <property type="match status" value="1"/>
</dbReference>
<keyword evidence="3 10" id="KW-0732">Signal</keyword>
<feature type="chain" id="PRO_5047359994" description="protein-tyrosine-phosphatase" evidence="10">
    <location>
        <begin position="26"/>
        <end position="1188"/>
    </location>
</feature>
<dbReference type="PROSITE" id="PS50853">
    <property type="entry name" value="FN3"/>
    <property type="match status" value="2"/>
</dbReference>
<dbReference type="GeneTree" id="ENSGT00940000159457"/>
<keyword evidence="4" id="KW-0378">Hydrolase</keyword>
<accession>A0ABI7W5E2</accession>
<reference evidence="14 15" key="1">
    <citation type="submission" date="2021-02" db="EMBL/GenBank/DDBJ databases">
        <title>Safari Cat Assemblies.</title>
        <authorList>
            <person name="Bredemeyer K.R."/>
            <person name="Murphy W.J."/>
        </authorList>
    </citation>
    <scope>NUCLEOTIDE SEQUENCE [LARGE SCALE GENOMIC DNA]</scope>
</reference>
<dbReference type="CDD" id="cd14558">
    <property type="entry name" value="R-PTP-C-2"/>
    <property type="match status" value="1"/>
</dbReference>
<evidence type="ECO:0000256" key="9">
    <source>
        <dbReference type="SAM" id="Phobius"/>
    </source>
</evidence>
<dbReference type="InterPro" id="IPR016130">
    <property type="entry name" value="Tyr_Pase_AS"/>
</dbReference>
<dbReference type="PROSITE" id="PS00383">
    <property type="entry name" value="TYR_PHOSPHATASE_1"/>
    <property type="match status" value="1"/>
</dbReference>
<evidence type="ECO:0000256" key="3">
    <source>
        <dbReference type="ARBA" id="ARBA00022729"/>
    </source>
</evidence>
<dbReference type="PRINTS" id="PR00700">
    <property type="entry name" value="PRTYPHPHTASE"/>
</dbReference>
<feature type="domain" description="Fibronectin type-III" evidence="13">
    <location>
        <begin position="276"/>
        <end position="364"/>
    </location>
</feature>
<keyword evidence="9" id="KW-0812">Transmembrane</keyword>
<evidence type="ECO:0000256" key="6">
    <source>
        <dbReference type="ARBA" id="ARBA00023136"/>
    </source>
</evidence>
<dbReference type="Pfam" id="PF12567">
    <property type="entry name" value="CD45"/>
    <property type="match status" value="1"/>
</dbReference>
<dbReference type="Ensembl" id="ENSFCTT00005009201.1">
    <property type="protein sequence ID" value="ENSFCTP00005005548.1"/>
    <property type="gene ID" value="ENSFCTG00005003410.1"/>
</dbReference>
<dbReference type="InterPro" id="IPR029021">
    <property type="entry name" value="Prot-tyrosine_phosphatase-like"/>
</dbReference>
<feature type="compositionally biased region" description="Acidic residues" evidence="8">
    <location>
        <begin position="881"/>
        <end position="894"/>
    </location>
</feature>
<dbReference type="SMART" id="SM00404">
    <property type="entry name" value="PTPc_motif"/>
    <property type="match status" value="2"/>
</dbReference>
<keyword evidence="9" id="KW-1133">Transmembrane helix</keyword>
<sequence>MTMYLWLKLLAFGFAFLDTGVFVTGEDNTLSSPGFPGETIPPSTFPADTAFTPVATLSPALSSSAALPSLISSITTKDNSSDQSLTSTSPATSIMTASATVPTTPKQSCDEKYKVISVKYRYDYGNNSFIAKLNVSDDVKCENAICKMNEILNLPACENKNVTISHTSCDLPNKIIELDVPPDPESFYLKTCTEPTKANISICLRLEKKENFTCDEEKITHVLNCANFSSSNKTETYLEPLSPKQNYSCNLKVSYGANEFLNKNETFETDVGSPKAPPNITCKPTSSTEGRITWESPEDYFDNYVLCLPHASEKFILLGKEETEHNLQNLKPYTKYSVSLKASTMGKVQRDGPAVTCEFETLADKPTKVRNLLASRISDNSILVKCDPPLDFKGPSNGSYHLEIKTGDAFVKNESQIICHFSVLYLQYSTKYEFKVYYNNGHHNGTPESVFHSTSYNSKALIAFLVFLIIVTFLALLFVLYKIYDLRNRRSSNIDEQQELVERDDEKQLMSVEPIHADILLETYKRKIADEGRLFLAEFQSIPRVFSKFSIKDARKTFNQNKNRYVDILPYDYNRVELSDINGDAGSNYINASYIDGFKEPRKYIAAQGPRDETVDDFWRMIWEQKATVIVMVTRCEEGNRNKCAEYWPSMEEGTRTFGDVVVKITEHKRCPDYIIQKLNITNKKEKATGREVTHIQFTSWPDHGVPEDPHLLLKLRRRVNAFSNFFSGPIVVHCSAGVGRTGTYIGIDAMLEGLEAENKVDVYGYVVKLRRQRCLMVQVEAQYILIHQALVEYNQFGETEVSLSELHPYLLNMKKRDPPSEPSPLEAEFQRLPSYRSWRTQHIGNQEQNKSKNRNSNIIPYDFNRVPLKHELEMSKESEHDSDESSDDDSDSEETSKYINASFIMSYWKPEVMIAAQGPLKETIGDFWQMIFQRKVKVIVMLTGLKNGDQEVCAQYWGEGKQTYGDIQVDMKDTNQSSAYTLRVFELRHSKRKDFRTVYQYQYNNWNVDELPPEPKELISMIQILKEKLPKKNSTEGTKHHKNVPLLIHCGDGSQQTGLFCALLNLLESAETEEVIDVFQVVKSLRRARPGMVPTFEQYQFLYDIVASAYPAQNGQIKKSNNQEDKIEFDNELDKAKQDANCVSSPDALDKANEGNKEDEGAKVTSSPEEPEHSANGPASPGLTQSA</sequence>
<feature type="region of interest" description="Disordered" evidence="8">
    <location>
        <begin position="268"/>
        <end position="288"/>
    </location>
</feature>
<dbReference type="InterPro" id="IPR024739">
    <property type="entry name" value="PTP_recept_N"/>
</dbReference>
<dbReference type="InterPro" id="IPR003595">
    <property type="entry name" value="Tyr_Pase_cat"/>
</dbReference>
<reference evidence="14" key="3">
    <citation type="submission" date="2025-09" db="UniProtKB">
        <authorList>
            <consortium name="Ensembl"/>
        </authorList>
    </citation>
    <scope>IDENTIFICATION</scope>
    <source>
        <strain evidence="14">breed Abyssinian</strain>
    </source>
</reference>
<dbReference type="Proteomes" id="UP000823872">
    <property type="component" value="Chromosome F1"/>
</dbReference>
<dbReference type="InterPro" id="IPR016335">
    <property type="entry name" value="Ptprc"/>
</dbReference>
<evidence type="ECO:0000259" key="11">
    <source>
        <dbReference type="PROSITE" id="PS50055"/>
    </source>
</evidence>
<keyword evidence="15" id="KW-1185">Reference proteome</keyword>
<feature type="domain" description="Tyrosine-protein phosphatase" evidence="11">
    <location>
        <begin position="535"/>
        <end position="794"/>
    </location>
</feature>
<dbReference type="Gene3D" id="2.60.40.10">
    <property type="entry name" value="Immunoglobulins"/>
    <property type="match status" value="2"/>
</dbReference>
<keyword evidence="5" id="KW-0904">Protein phosphatase</keyword>
<dbReference type="PROSITE" id="PS50056">
    <property type="entry name" value="TYR_PHOSPHATASE_2"/>
    <property type="match status" value="2"/>
</dbReference>
<evidence type="ECO:0000256" key="10">
    <source>
        <dbReference type="SAM" id="SignalP"/>
    </source>
</evidence>